<dbReference type="Pfam" id="PF01464">
    <property type="entry name" value="SLT"/>
    <property type="match status" value="1"/>
</dbReference>
<dbReference type="EMBL" id="JADCNM010000008">
    <property type="protein sequence ID" value="KAG0471528.1"/>
    <property type="molecule type" value="Genomic_DNA"/>
</dbReference>
<dbReference type="PANTHER" id="PTHR37179">
    <property type="entry name" value="TRANSGLYCOSYLASE"/>
    <property type="match status" value="1"/>
</dbReference>
<dbReference type="OrthoDB" id="550520at2759"/>
<comment type="caution">
    <text evidence="2">The sequence shown here is derived from an EMBL/GenBank/DDBJ whole genome shotgun (WGS) entry which is preliminary data.</text>
</comment>
<dbReference type="SUPFAM" id="SSF53955">
    <property type="entry name" value="Lysozyme-like"/>
    <property type="match status" value="2"/>
</dbReference>
<organism evidence="2 3">
    <name type="scientific">Vanilla planifolia</name>
    <name type="common">Vanilla</name>
    <dbReference type="NCBI Taxonomy" id="51239"/>
    <lineage>
        <taxon>Eukaryota</taxon>
        <taxon>Viridiplantae</taxon>
        <taxon>Streptophyta</taxon>
        <taxon>Embryophyta</taxon>
        <taxon>Tracheophyta</taxon>
        <taxon>Spermatophyta</taxon>
        <taxon>Magnoliopsida</taxon>
        <taxon>Liliopsida</taxon>
        <taxon>Asparagales</taxon>
        <taxon>Orchidaceae</taxon>
        <taxon>Vanilloideae</taxon>
        <taxon>Vanilleae</taxon>
        <taxon>Vanilla</taxon>
    </lineage>
</organism>
<dbReference type="AlphaFoldDB" id="A0A835QMY4"/>
<protein>
    <recommendedName>
        <fullName evidence="1">Transglycosylase SLT domain-containing protein</fullName>
    </recommendedName>
</protein>
<proteinExistence type="predicted"/>
<dbReference type="PANTHER" id="PTHR37179:SF1">
    <property type="entry name" value="TRANSGLYCOSYLASE"/>
    <property type="match status" value="1"/>
</dbReference>
<dbReference type="Gene3D" id="1.10.530.10">
    <property type="match status" value="2"/>
</dbReference>
<evidence type="ECO:0000313" key="3">
    <source>
        <dbReference type="Proteomes" id="UP000639772"/>
    </source>
</evidence>
<dbReference type="Proteomes" id="UP000639772">
    <property type="component" value="Unassembled WGS sequence"/>
</dbReference>
<dbReference type="InterPro" id="IPR023346">
    <property type="entry name" value="Lysozyme-like_dom_sf"/>
</dbReference>
<dbReference type="InterPro" id="IPR008258">
    <property type="entry name" value="Transglycosylase_SLT_dom_1"/>
</dbReference>
<feature type="domain" description="Transglycosylase SLT" evidence="1">
    <location>
        <begin position="71"/>
        <end position="178"/>
    </location>
</feature>
<reference evidence="2 3" key="1">
    <citation type="journal article" date="2020" name="Nat. Food">
        <title>A phased Vanilla planifolia genome enables genetic improvement of flavour and production.</title>
        <authorList>
            <person name="Hasing T."/>
            <person name="Tang H."/>
            <person name="Brym M."/>
            <person name="Khazi F."/>
            <person name="Huang T."/>
            <person name="Chambers A.H."/>
        </authorList>
    </citation>
    <scope>NUCLEOTIDE SEQUENCE [LARGE SCALE GENOMIC DNA]</scope>
    <source>
        <tissue evidence="2">Leaf</tissue>
    </source>
</reference>
<dbReference type="CDD" id="cd00254">
    <property type="entry name" value="LT-like"/>
    <property type="match status" value="1"/>
</dbReference>
<evidence type="ECO:0000313" key="2">
    <source>
        <dbReference type="EMBL" id="KAG0471528.1"/>
    </source>
</evidence>
<sequence length="424" mass="49698">MSISYKYWDDCVDPEDMQLMWHDVDVCKEWSDAGERLGQRVHLSRDPDGQTYVTQTEMRVVSRIIVDKHFKSQLDPDMLCALAEILSDRQLLAEKYDKKLKETKIGIMQISLKTAEWLAREMGYRNYEIENPSLLFRPFVNVYFGAAYIKWLFSHDGKQRNEEHVVRAYKGGLKKANHKSTAIHFERYFSIKRSLPPRRRREKHSAGNLSPVILSVDAPVQVNAGDGWTYWDSIVSEKDMDELWKNPVVLNEWTKSGEQRGRVRFSQDSEKRSYLSRVEVKAIAEIIISRYFKERGFLAKCLAALAETCSLRFINGLCSRTGLMGIDYPTAFWIYRDLGFRAYEVKSVEDLYNPFISMYFGVAYYSWLSKYEGRERNQEFLVQAYLGGPENVKLQETGPLWKKFQEVLQNYEDKKKETRRCCIL</sequence>
<evidence type="ECO:0000259" key="1">
    <source>
        <dbReference type="Pfam" id="PF01464"/>
    </source>
</evidence>
<accession>A0A835QMY4</accession>
<gene>
    <name evidence="2" type="ORF">HPP92_016074</name>
</gene>
<name>A0A835QMY4_VANPL</name>